<evidence type="ECO:0000256" key="1">
    <source>
        <dbReference type="SAM" id="Phobius"/>
    </source>
</evidence>
<keyword evidence="1" id="KW-1133">Transmembrane helix</keyword>
<evidence type="ECO:0000313" key="3">
    <source>
        <dbReference type="Proteomes" id="UP000242972"/>
    </source>
</evidence>
<dbReference type="EMBL" id="PXYW01000007">
    <property type="protein sequence ID" value="PSR34739.1"/>
    <property type="molecule type" value="Genomic_DNA"/>
</dbReference>
<dbReference type="AlphaFoldDB" id="A0A2T2XJQ7"/>
<evidence type="ECO:0000313" key="2">
    <source>
        <dbReference type="EMBL" id="PSR34739.1"/>
    </source>
</evidence>
<reference evidence="2 3" key="1">
    <citation type="journal article" date="2014" name="BMC Genomics">
        <title>Comparison of environmental and isolate Sulfobacillus genomes reveals diverse carbon, sulfur, nitrogen, and hydrogen metabolisms.</title>
        <authorList>
            <person name="Justice N.B."/>
            <person name="Norman A."/>
            <person name="Brown C.T."/>
            <person name="Singh A."/>
            <person name="Thomas B.C."/>
            <person name="Banfield J.F."/>
        </authorList>
    </citation>
    <scope>NUCLEOTIDE SEQUENCE [LARGE SCALE GENOMIC DNA]</scope>
    <source>
        <strain evidence="2">AMDSBA4</strain>
    </source>
</reference>
<sequence length="62" mass="7064">MAAELDSLDVEQLLQEHYEAQERIHRLGLRPLSPGLKALMWTLRIYVILMIVAVAVNVIHSV</sequence>
<gene>
    <name evidence="2" type="ORF">C7B46_04710</name>
</gene>
<keyword evidence="1" id="KW-0812">Transmembrane</keyword>
<accession>A0A2T2XJQ7</accession>
<comment type="caution">
    <text evidence="2">The sequence shown here is derived from an EMBL/GenBank/DDBJ whole genome shotgun (WGS) entry which is preliminary data.</text>
</comment>
<proteinExistence type="predicted"/>
<dbReference type="Proteomes" id="UP000242972">
    <property type="component" value="Unassembled WGS sequence"/>
</dbReference>
<keyword evidence="1" id="KW-0472">Membrane</keyword>
<protein>
    <submittedName>
        <fullName evidence="2">Uncharacterized protein</fullName>
    </submittedName>
</protein>
<feature type="transmembrane region" description="Helical" evidence="1">
    <location>
        <begin position="38"/>
        <end position="59"/>
    </location>
</feature>
<organism evidence="2 3">
    <name type="scientific">Sulfobacillus benefaciens</name>
    <dbReference type="NCBI Taxonomy" id="453960"/>
    <lineage>
        <taxon>Bacteria</taxon>
        <taxon>Bacillati</taxon>
        <taxon>Bacillota</taxon>
        <taxon>Clostridia</taxon>
        <taxon>Eubacteriales</taxon>
        <taxon>Clostridiales Family XVII. Incertae Sedis</taxon>
        <taxon>Sulfobacillus</taxon>
    </lineage>
</organism>
<name>A0A2T2XJQ7_9FIRM</name>